<proteinExistence type="predicted"/>
<dbReference type="AlphaFoldDB" id="A0A9D4L630"/>
<name>A0A9D4L630_DREPO</name>
<evidence type="ECO:0000313" key="2">
    <source>
        <dbReference type="Proteomes" id="UP000828390"/>
    </source>
</evidence>
<dbReference type="EMBL" id="JAIWYP010000003">
    <property type="protein sequence ID" value="KAH3852130.1"/>
    <property type="molecule type" value="Genomic_DNA"/>
</dbReference>
<dbReference type="Proteomes" id="UP000828390">
    <property type="component" value="Unassembled WGS sequence"/>
</dbReference>
<reference evidence="1" key="2">
    <citation type="submission" date="2020-11" db="EMBL/GenBank/DDBJ databases">
        <authorList>
            <person name="McCartney M.A."/>
            <person name="Auch B."/>
            <person name="Kono T."/>
            <person name="Mallez S."/>
            <person name="Becker A."/>
            <person name="Gohl D.M."/>
            <person name="Silverstein K.A.T."/>
            <person name="Koren S."/>
            <person name="Bechman K.B."/>
            <person name="Herman A."/>
            <person name="Abrahante J.E."/>
            <person name="Garbe J."/>
        </authorList>
    </citation>
    <scope>NUCLEOTIDE SEQUENCE</scope>
    <source>
        <strain evidence="1">Duluth1</strain>
        <tissue evidence="1">Whole animal</tissue>
    </source>
</reference>
<gene>
    <name evidence="1" type="ORF">DPMN_094628</name>
</gene>
<reference evidence="1" key="1">
    <citation type="journal article" date="2019" name="bioRxiv">
        <title>The Genome of the Zebra Mussel, Dreissena polymorpha: A Resource for Invasive Species Research.</title>
        <authorList>
            <person name="McCartney M.A."/>
            <person name="Auch B."/>
            <person name="Kono T."/>
            <person name="Mallez S."/>
            <person name="Zhang Y."/>
            <person name="Obille A."/>
            <person name="Becker A."/>
            <person name="Abrahante J.E."/>
            <person name="Garbe J."/>
            <person name="Badalamenti J.P."/>
            <person name="Herman A."/>
            <person name="Mangelson H."/>
            <person name="Liachko I."/>
            <person name="Sullivan S."/>
            <person name="Sone E.D."/>
            <person name="Koren S."/>
            <person name="Silverstein K.A.T."/>
            <person name="Beckman K.B."/>
            <person name="Gohl D.M."/>
        </authorList>
    </citation>
    <scope>NUCLEOTIDE SEQUENCE</scope>
    <source>
        <strain evidence="1">Duluth1</strain>
        <tissue evidence="1">Whole animal</tissue>
    </source>
</reference>
<comment type="caution">
    <text evidence="1">The sequence shown here is derived from an EMBL/GenBank/DDBJ whole genome shotgun (WGS) entry which is preliminary data.</text>
</comment>
<accession>A0A9D4L630</accession>
<sequence>MRLDLKYVHPSSSKGPPLAWSRDPNGNWAPTMNLPKKVIFDKLTTATWVNQPSCARSDSIETSKPAASLKTHAILG</sequence>
<evidence type="ECO:0000313" key="1">
    <source>
        <dbReference type="EMBL" id="KAH3852130.1"/>
    </source>
</evidence>
<organism evidence="1 2">
    <name type="scientific">Dreissena polymorpha</name>
    <name type="common">Zebra mussel</name>
    <name type="synonym">Mytilus polymorpha</name>
    <dbReference type="NCBI Taxonomy" id="45954"/>
    <lineage>
        <taxon>Eukaryota</taxon>
        <taxon>Metazoa</taxon>
        <taxon>Spiralia</taxon>
        <taxon>Lophotrochozoa</taxon>
        <taxon>Mollusca</taxon>
        <taxon>Bivalvia</taxon>
        <taxon>Autobranchia</taxon>
        <taxon>Heteroconchia</taxon>
        <taxon>Euheterodonta</taxon>
        <taxon>Imparidentia</taxon>
        <taxon>Neoheterodontei</taxon>
        <taxon>Myida</taxon>
        <taxon>Dreissenoidea</taxon>
        <taxon>Dreissenidae</taxon>
        <taxon>Dreissena</taxon>
    </lineage>
</organism>
<keyword evidence="2" id="KW-1185">Reference proteome</keyword>
<protein>
    <submittedName>
        <fullName evidence="1">Uncharacterized protein</fullName>
    </submittedName>
</protein>